<protein>
    <recommendedName>
        <fullName evidence="3">thioredoxin-dependent peroxiredoxin</fullName>
        <ecNumber evidence="3">1.11.1.24</ecNumber>
    </recommendedName>
    <alternativeName>
        <fullName evidence="9">Thioredoxin peroxidase</fullName>
    </alternativeName>
    <alternativeName>
        <fullName evidence="11">Thioredoxin-dependent peroxiredoxin Bcp</fullName>
    </alternativeName>
</protein>
<dbReference type="CDD" id="cd03017">
    <property type="entry name" value="PRX_BCP"/>
    <property type="match status" value="1"/>
</dbReference>
<dbReference type="InterPro" id="IPR024706">
    <property type="entry name" value="Peroxiredoxin_AhpC-typ"/>
</dbReference>
<reference evidence="16" key="1">
    <citation type="submission" date="2016-10" db="EMBL/GenBank/DDBJ databases">
        <authorList>
            <person name="Varghese N."/>
            <person name="Submissions S."/>
        </authorList>
    </citation>
    <scope>NUCLEOTIDE SEQUENCE [LARGE SCALE GENOMIC DNA]</scope>
    <source>
        <strain evidence="16">ES.061</strain>
    </source>
</reference>
<keyword evidence="7" id="KW-1015">Disulfide bond</keyword>
<comment type="function">
    <text evidence="1">Thiol-specific peroxidase that catalyzes the reduction of hydrogen peroxide and organic hydroperoxides to water and alcohols, respectively. Plays a role in cell protection against oxidative stress by detoxifying peroxides and as sensor of hydrogen peroxide-mediated signaling events.</text>
</comment>
<evidence type="ECO:0000256" key="3">
    <source>
        <dbReference type="ARBA" id="ARBA00013017"/>
    </source>
</evidence>
<dbReference type="Pfam" id="PF00578">
    <property type="entry name" value="AhpC-TSA"/>
    <property type="match status" value="1"/>
</dbReference>
<organism evidence="15 16">
    <name type="scientific">Nitratireductor aquibiodomus</name>
    <dbReference type="NCBI Taxonomy" id="204799"/>
    <lineage>
        <taxon>Bacteria</taxon>
        <taxon>Pseudomonadati</taxon>
        <taxon>Pseudomonadota</taxon>
        <taxon>Alphaproteobacteria</taxon>
        <taxon>Hyphomicrobiales</taxon>
        <taxon>Phyllobacteriaceae</taxon>
        <taxon>Nitratireductor</taxon>
    </lineage>
</organism>
<dbReference type="Gene3D" id="3.40.30.10">
    <property type="entry name" value="Glutaredoxin"/>
    <property type="match status" value="1"/>
</dbReference>
<comment type="subunit">
    <text evidence="2">Monomer.</text>
</comment>
<keyword evidence="8" id="KW-0676">Redox-active center</keyword>
<dbReference type="PROSITE" id="PS51352">
    <property type="entry name" value="THIOREDOXIN_2"/>
    <property type="match status" value="1"/>
</dbReference>
<evidence type="ECO:0000313" key="16">
    <source>
        <dbReference type="Proteomes" id="UP000199064"/>
    </source>
</evidence>
<dbReference type="GO" id="GO:0005737">
    <property type="term" value="C:cytoplasm"/>
    <property type="evidence" value="ECO:0007669"/>
    <property type="project" value="TreeGrafter"/>
</dbReference>
<evidence type="ECO:0000256" key="4">
    <source>
        <dbReference type="ARBA" id="ARBA00022559"/>
    </source>
</evidence>
<dbReference type="InterPro" id="IPR013766">
    <property type="entry name" value="Thioredoxin_domain"/>
</dbReference>
<dbReference type="SUPFAM" id="SSF52833">
    <property type="entry name" value="Thioredoxin-like"/>
    <property type="match status" value="1"/>
</dbReference>
<dbReference type="InterPro" id="IPR000866">
    <property type="entry name" value="AhpC/TSA"/>
</dbReference>
<evidence type="ECO:0000256" key="5">
    <source>
        <dbReference type="ARBA" id="ARBA00022862"/>
    </source>
</evidence>
<proteinExistence type="inferred from homology"/>
<sequence length="160" mass="17671">MTEPVKGSEAPDFSLPGDGGSEIRLSDFRGKTVVLFFYPKDDTSGCTAEAIDFTALKPEFDALDTVLLGMSPDSPKSHDKFKNKHALTIGLVSDQDKETLQAYGVWVEKSMYGRKYMGVERSTFLIGPDGRIAETWRKVKVPGHAQAVLDTVKALKQRDE</sequence>
<keyword evidence="5" id="KW-0049">Antioxidant</keyword>
<comment type="catalytic activity">
    <reaction evidence="12">
        <text>a hydroperoxide + [thioredoxin]-dithiol = an alcohol + [thioredoxin]-disulfide + H2O</text>
        <dbReference type="Rhea" id="RHEA:62620"/>
        <dbReference type="Rhea" id="RHEA-COMP:10698"/>
        <dbReference type="Rhea" id="RHEA-COMP:10700"/>
        <dbReference type="ChEBI" id="CHEBI:15377"/>
        <dbReference type="ChEBI" id="CHEBI:29950"/>
        <dbReference type="ChEBI" id="CHEBI:30879"/>
        <dbReference type="ChEBI" id="CHEBI:35924"/>
        <dbReference type="ChEBI" id="CHEBI:50058"/>
        <dbReference type="EC" id="1.11.1.24"/>
    </reaction>
</comment>
<dbReference type="FunFam" id="3.40.30.10:FF:000007">
    <property type="entry name" value="Thioredoxin-dependent thiol peroxidase"/>
    <property type="match status" value="1"/>
</dbReference>
<gene>
    <name evidence="15" type="ORF">SAMN05216452_0520</name>
</gene>
<evidence type="ECO:0000256" key="2">
    <source>
        <dbReference type="ARBA" id="ARBA00011245"/>
    </source>
</evidence>
<name>A0A1H4ISS4_9HYPH</name>
<dbReference type="RefSeq" id="WP_090326487.1">
    <property type="nucleotide sequence ID" value="NZ_FNSL01000001.1"/>
</dbReference>
<dbReference type="Proteomes" id="UP000199064">
    <property type="component" value="Unassembled WGS sequence"/>
</dbReference>
<dbReference type="GO" id="GO:0034599">
    <property type="term" value="P:cellular response to oxidative stress"/>
    <property type="evidence" value="ECO:0007669"/>
    <property type="project" value="TreeGrafter"/>
</dbReference>
<evidence type="ECO:0000256" key="6">
    <source>
        <dbReference type="ARBA" id="ARBA00023002"/>
    </source>
</evidence>
<dbReference type="InterPro" id="IPR036249">
    <property type="entry name" value="Thioredoxin-like_sf"/>
</dbReference>
<dbReference type="PIRSF" id="PIRSF000239">
    <property type="entry name" value="AHPC"/>
    <property type="match status" value="1"/>
</dbReference>
<keyword evidence="16" id="KW-1185">Reference proteome</keyword>
<evidence type="ECO:0000256" key="7">
    <source>
        <dbReference type="ARBA" id="ARBA00023157"/>
    </source>
</evidence>
<keyword evidence="6" id="KW-0560">Oxidoreductase</keyword>
<dbReference type="InterPro" id="IPR050924">
    <property type="entry name" value="Peroxiredoxin_BCP/PrxQ"/>
</dbReference>
<dbReference type="AlphaFoldDB" id="A0A1H4ISS4"/>
<accession>A0A1H4ISS4</accession>
<evidence type="ECO:0000256" key="13">
    <source>
        <dbReference type="PIRSR" id="PIRSR000239-1"/>
    </source>
</evidence>
<feature type="domain" description="Thioredoxin" evidence="14">
    <location>
        <begin position="4"/>
        <end position="157"/>
    </location>
</feature>
<dbReference type="EC" id="1.11.1.24" evidence="3"/>
<evidence type="ECO:0000256" key="11">
    <source>
        <dbReference type="ARBA" id="ARBA00042639"/>
    </source>
</evidence>
<feature type="active site" description="Cysteine sulfenic acid (-SOH) intermediate; for peroxidase activity" evidence="13">
    <location>
        <position position="46"/>
    </location>
</feature>
<evidence type="ECO:0000256" key="9">
    <source>
        <dbReference type="ARBA" id="ARBA00032824"/>
    </source>
</evidence>
<evidence type="ECO:0000256" key="8">
    <source>
        <dbReference type="ARBA" id="ARBA00023284"/>
    </source>
</evidence>
<dbReference type="PANTHER" id="PTHR42801">
    <property type="entry name" value="THIOREDOXIN-DEPENDENT PEROXIDE REDUCTASE"/>
    <property type="match status" value="1"/>
</dbReference>
<evidence type="ECO:0000259" key="14">
    <source>
        <dbReference type="PROSITE" id="PS51352"/>
    </source>
</evidence>
<dbReference type="PANTHER" id="PTHR42801:SF4">
    <property type="entry name" value="AHPC_TSA FAMILY PROTEIN"/>
    <property type="match status" value="1"/>
</dbReference>
<evidence type="ECO:0000313" key="15">
    <source>
        <dbReference type="EMBL" id="SEB37144.1"/>
    </source>
</evidence>
<evidence type="ECO:0000256" key="10">
    <source>
        <dbReference type="ARBA" id="ARBA00038489"/>
    </source>
</evidence>
<keyword evidence="4" id="KW-0575">Peroxidase</keyword>
<dbReference type="GO" id="GO:0008379">
    <property type="term" value="F:thioredoxin peroxidase activity"/>
    <property type="evidence" value="ECO:0007669"/>
    <property type="project" value="TreeGrafter"/>
</dbReference>
<comment type="similarity">
    <text evidence="10">Belongs to the peroxiredoxin family. BCP/PrxQ subfamily.</text>
</comment>
<evidence type="ECO:0000256" key="12">
    <source>
        <dbReference type="ARBA" id="ARBA00049091"/>
    </source>
</evidence>
<dbReference type="EMBL" id="FNSL01000001">
    <property type="protein sequence ID" value="SEB37144.1"/>
    <property type="molecule type" value="Genomic_DNA"/>
</dbReference>
<evidence type="ECO:0000256" key="1">
    <source>
        <dbReference type="ARBA" id="ARBA00003330"/>
    </source>
</evidence>
<dbReference type="GO" id="GO:0045454">
    <property type="term" value="P:cell redox homeostasis"/>
    <property type="evidence" value="ECO:0007669"/>
    <property type="project" value="TreeGrafter"/>
</dbReference>